<dbReference type="PANTHER" id="PTHR30456:SF0">
    <property type="entry name" value="PYRIDOXINE 5'-PHOSPHATE SYNTHASE"/>
    <property type="match status" value="1"/>
</dbReference>
<organism evidence="6 7">
    <name type="scientific">Hymenobacter actinosclerus</name>
    <dbReference type="NCBI Taxonomy" id="82805"/>
    <lineage>
        <taxon>Bacteria</taxon>
        <taxon>Pseudomonadati</taxon>
        <taxon>Bacteroidota</taxon>
        <taxon>Cytophagia</taxon>
        <taxon>Cytophagales</taxon>
        <taxon>Hymenobacteraceae</taxon>
        <taxon>Hymenobacter</taxon>
    </lineage>
</organism>
<dbReference type="NCBIfam" id="TIGR00559">
    <property type="entry name" value="pdxJ"/>
    <property type="match status" value="1"/>
</dbReference>
<feature type="binding site" evidence="4">
    <location>
        <position position="7"/>
    </location>
    <ligand>
        <name>3-amino-2-oxopropyl phosphate</name>
        <dbReference type="ChEBI" id="CHEBI:57279"/>
    </ligand>
</feature>
<dbReference type="AlphaFoldDB" id="A0A1I0IA64"/>
<dbReference type="UniPathway" id="UPA00244">
    <property type="reaction ID" value="UER00313"/>
</dbReference>
<keyword evidence="3 4" id="KW-0664">Pyridoxine biosynthesis</keyword>
<dbReference type="InterPro" id="IPR004569">
    <property type="entry name" value="PyrdxlP_synth_PdxJ"/>
</dbReference>
<dbReference type="OrthoDB" id="9806590at2"/>
<feature type="active site" description="Proton acceptor" evidence="4">
    <location>
        <position position="70"/>
    </location>
</feature>
<dbReference type="NCBIfam" id="NF003625">
    <property type="entry name" value="PRK05265.1-3"/>
    <property type="match status" value="1"/>
</dbReference>
<dbReference type="GO" id="GO:0005829">
    <property type="term" value="C:cytosol"/>
    <property type="evidence" value="ECO:0007669"/>
    <property type="project" value="TreeGrafter"/>
</dbReference>
<dbReference type="GO" id="GO:0033856">
    <property type="term" value="F:pyridoxine 5'-phosphate synthase activity"/>
    <property type="evidence" value="ECO:0007669"/>
    <property type="project" value="UniProtKB-UniRule"/>
</dbReference>
<accession>A0A1I0IA64</accession>
<keyword evidence="1 4" id="KW-0963">Cytoplasm</keyword>
<keyword evidence="7" id="KW-1185">Reference proteome</keyword>
<evidence type="ECO:0000256" key="4">
    <source>
        <dbReference type="HAMAP-Rule" id="MF_00279"/>
    </source>
</evidence>
<feature type="binding site" evidence="4">
    <location>
        <position position="18"/>
    </location>
    <ligand>
        <name>3-amino-2-oxopropyl phosphate</name>
        <dbReference type="ChEBI" id="CHEBI:57279"/>
    </ligand>
</feature>
<feature type="binding site" evidence="4">
    <location>
        <position position="191"/>
    </location>
    <ligand>
        <name>3-amino-2-oxopropyl phosphate</name>
        <dbReference type="ChEBI" id="CHEBI:57279"/>
    </ligand>
</feature>
<comment type="similarity">
    <text evidence="4">Belongs to the PNP synthase family.</text>
</comment>
<feature type="binding site" evidence="4">
    <location>
        <position position="50"/>
    </location>
    <ligand>
        <name>1-deoxy-D-xylulose 5-phosphate</name>
        <dbReference type="ChEBI" id="CHEBI:57792"/>
    </ligand>
</feature>
<dbReference type="CDD" id="cd00003">
    <property type="entry name" value="PNPsynthase"/>
    <property type="match status" value="1"/>
</dbReference>
<dbReference type="InterPro" id="IPR013785">
    <property type="entry name" value="Aldolase_TIM"/>
</dbReference>
<dbReference type="EMBL" id="FOHS01000004">
    <property type="protein sequence ID" value="SET93660.1"/>
    <property type="molecule type" value="Genomic_DNA"/>
</dbReference>
<dbReference type="PANTHER" id="PTHR30456">
    <property type="entry name" value="PYRIDOXINE 5'-PHOSPHATE SYNTHASE"/>
    <property type="match status" value="1"/>
</dbReference>
<evidence type="ECO:0000256" key="3">
    <source>
        <dbReference type="ARBA" id="ARBA00023096"/>
    </source>
</evidence>
<dbReference type="Pfam" id="PF03740">
    <property type="entry name" value="PdxJ"/>
    <property type="match status" value="1"/>
</dbReference>
<dbReference type="NCBIfam" id="NF003626">
    <property type="entry name" value="PRK05265.1-4"/>
    <property type="match status" value="1"/>
</dbReference>
<comment type="subcellular location">
    <subcellularLocation>
        <location evidence="4">Cytoplasm</location>
    </subcellularLocation>
</comment>
<comment type="caution">
    <text evidence="4">Lacks conserved residue(s) required for the propagation of feature annotation.</text>
</comment>
<feature type="site" description="Transition state stabilizer" evidence="4">
    <location>
        <position position="151"/>
    </location>
</feature>
<keyword evidence="2 4" id="KW-0808">Transferase</keyword>
<feature type="binding site" evidence="4">
    <location>
        <position position="45"/>
    </location>
    <ligand>
        <name>1-deoxy-D-xylulose 5-phosphate</name>
        <dbReference type="ChEBI" id="CHEBI:57792"/>
    </ligand>
</feature>
<comment type="function">
    <text evidence="4">Catalyzes the complicated ring closure reaction between the two acyclic compounds 1-deoxy-D-xylulose-5-phosphate (DXP) and 3-amino-2-oxopropyl phosphate (1-amino-acetone-3-phosphate or AAP) to form pyridoxine 5'-phosphate (PNP) and inorganic phosphate.</text>
</comment>
<dbReference type="HAMAP" id="MF_00279">
    <property type="entry name" value="PdxJ"/>
    <property type="match status" value="1"/>
</dbReference>
<protein>
    <recommendedName>
        <fullName evidence="4 5">Pyridoxine 5'-phosphate synthase</fullName>
        <shortName evidence="4">PNP synthase</shortName>
        <ecNumber evidence="4 5">2.6.99.2</ecNumber>
    </recommendedName>
</protein>
<dbReference type="EC" id="2.6.99.2" evidence="4 5"/>
<dbReference type="GO" id="GO:0008615">
    <property type="term" value="P:pyridoxine biosynthetic process"/>
    <property type="evidence" value="ECO:0007669"/>
    <property type="project" value="UniProtKB-UniRule"/>
</dbReference>
<evidence type="ECO:0000313" key="7">
    <source>
        <dbReference type="Proteomes" id="UP000198697"/>
    </source>
</evidence>
<evidence type="ECO:0000256" key="2">
    <source>
        <dbReference type="ARBA" id="ARBA00022679"/>
    </source>
</evidence>
<dbReference type="Gene3D" id="3.20.20.70">
    <property type="entry name" value="Aldolase class I"/>
    <property type="match status" value="1"/>
</dbReference>
<dbReference type="STRING" id="82805.SAMN04487998_3246"/>
<name>A0A1I0IA64_9BACT</name>
<gene>
    <name evidence="4" type="primary">pdxJ</name>
    <name evidence="6" type="ORF">SAMN04487998_3246</name>
</gene>
<comment type="catalytic activity">
    <reaction evidence="4">
        <text>3-amino-2-oxopropyl phosphate + 1-deoxy-D-xylulose 5-phosphate = pyridoxine 5'-phosphate + phosphate + 2 H2O + H(+)</text>
        <dbReference type="Rhea" id="RHEA:15265"/>
        <dbReference type="ChEBI" id="CHEBI:15377"/>
        <dbReference type="ChEBI" id="CHEBI:15378"/>
        <dbReference type="ChEBI" id="CHEBI:43474"/>
        <dbReference type="ChEBI" id="CHEBI:57279"/>
        <dbReference type="ChEBI" id="CHEBI:57792"/>
        <dbReference type="ChEBI" id="CHEBI:58589"/>
        <dbReference type="EC" id="2.6.99.2"/>
    </reaction>
</comment>
<feature type="binding site" evidence="4">
    <location>
        <begin position="213"/>
        <end position="214"/>
    </location>
    <ligand>
        <name>3-amino-2-oxopropyl phosphate</name>
        <dbReference type="ChEBI" id="CHEBI:57279"/>
    </ligand>
</feature>
<feature type="active site" description="Proton donor" evidence="4">
    <location>
        <position position="190"/>
    </location>
</feature>
<proteinExistence type="inferred from homology"/>
<feature type="binding site" evidence="4">
    <location>
        <position position="100"/>
    </location>
    <ligand>
        <name>1-deoxy-D-xylulose 5-phosphate</name>
        <dbReference type="ChEBI" id="CHEBI:57792"/>
    </ligand>
</feature>
<reference evidence="7" key="1">
    <citation type="submission" date="2016-10" db="EMBL/GenBank/DDBJ databases">
        <authorList>
            <person name="Varghese N."/>
            <person name="Submissions S."/>
        </authorList>
    </citation>
    <scope>NUCLEOTIDE SEQUENCE [LARGE SCALE GENOMIC DNA]</scope>
    <source>
        <strain evidence="7">DSM 15310</strain>
    </source>
</reference>
<evidence type="ECO:0000313" key="6">
    <source>
        <dbReference type="EMBL" id="SET93660.1"/>
    </source>
</evidence>
<feature type="active site" description="Proton acceptor" evidence="4">
    <location>
        <position position="43"/>
    </location>
</feature>
<sequence>MTKLSVNINKIATLRNARGHNRPDLLQAARDIERFGAEGITVHPRPDERHIRYQDVRNLKAVVKTELNVEGNPTPDFLDLVREVRPEQVTLVPDAPDAITSNAGWDTVKHQDYLRGIVAELKGLGCRVSIFLDPVAELVRAAATTGTDRIELYTEDYARLYHADRAAALLPYREAAALAQQLGLGLNAGHDLDLDNLAYMAQNLPGLAEVSIGHALVCDALYLGLENTVQLYLRQLKVRN</sequence>
<evidence type="ECO:0000256" key="5">
    <source>
        <dbReference type="NCBIfam" id="TIGR00559"/>
    </source>
</evidence>
<dbReference type="InterPro" id="IPR036130">
    <property type="entry name" value="Pyridoxine-5'_phos_synth"/>
</dbReference>
<evidence type="ECO:0000256" key="1">
    <source>
        <dbReference type="ARBA" id="ARBA00022490"/>
    </source>
</evidence>
<comment type="subunit">
    <text evidence="4">Homooctamer; tetramer of dimers.</text>
</comment>
<comment type="pathway">
    <text evidence="4">Cofactor biosynthesis; pyridoxine 5'-phosphate biosynthesis; pyridoxine 5'-phosphate from D-erythrose 4-phosphate: step 5/5.</text>
</comment>
<dbReference type="Proteomes" id="UP000198697">
    <property type="component" value="Unassembled WGS sequence"/>
</dbReference>
<dbReference type="SUPFAM" id="SSF63892">
    <property type="entry name" value="Pyridoxine 5'-phosphate synthase"/>
    <property type="match status" value="1"/>
</dbReference>
<dbReference type="FunFam" id="3.20.20.70:FF:000150">
    <property type="entry name" value="Pyridoxine 5'-phosphate synthase"/>
    <property type="match status" value="1"/>
</dbReference>
<dbReference type="RefSeq" id="WP_092773483.1">
    <property type="nucleotide sequence ID" value="NZ_FOHS01000004.1"/>
</dbReference>